<evidence type="ECO:0000313" key="1">
    <source>
        <dbReference type="EMBL" id="MFD1738231.1"/>
    </source>
</evidence>
<dbReference type="RefSeq" id="WP_377929444.1">
    <property type="nucleotide sequence ID" value="NZ_JBHUEM010000040.1"/>
</dbReference>
<gene>
    <name evidence="1" type="ORF">ACFSCX_17030</name>
</gene>
<dbReference type="Proteomes" id="UP001597214">
    <property type="component" value="Unassembled WGS sequence"/>
</dbReference>
<comment type="caution">
    <text evidence="1">The sequence shown here is derived from an EMBL/GenBank/DDBJ whole genome shotgun (WGS) entry which is preliminary data.</text>
</comment>
<proteinExistence type="predicted"/>
<keyword evidence="2" id="KW-1185">Reference proteome</keyword>
<evidence type="ECO:0000313" key="2">
    <source>
        <dbReference type="Proteomes" id="UP001597214"/>
    </source>
</evidence>
<organism evidence="1 2">
    <name type="scientific">Bacillus salitolerans</name>
    <dbReference type="NCBI Taxonomy" id="1437434"/>
    <lineage>
        <taxon>Bacteria</taxon>
        <taxon>Bacillati</taxon>
        <taxon>Bacillota</taxon>
        <taxon>Bacilli</taxon>
        <taxon>Bacillales</taxon>
        <taxon>Bacillaceae</taxon>
        <taxon>Bacillus</taxon>
    </lineage>
</organism>
<dbReference type="EMBL" id="JBHUEM010000040">
    <property type="protein sequence ID" value="MFD1738231.1"/>
    <property type="molecule type" value="Genomic_DNA"/>
</dbReference>
<name>A0ABW4LTQ1_9BACI</name>
<sequence length="358" mass="41851">MKIVLFYDNEMYVKKWKCIMDCLVDQDSTTVTYTSLFDHYKMEDSFFSFFLLTPQQAASMPLLEKVEALIETGAHEKSMLFIINDKDQVSLEEREVITTEVCKTLEKYILSPEILWTSSHGYHLYQTFKKNHEDEGLKRELRYTYWNTEGEPLTLKDMMENQEMSLVIEDSGIPALTEFIENQMLLFPQRVNRRDLSKKHVLLLGDNRLIRDALAEQDNLVIHKVENFNQLEQEAMPHDCILIFTSHEQVELLDYEKLNSFSSVTVLIDGGNQRNVWEIHSDEASQLTVKHPYLRFIEVCSYYVECLKVKKTPEELIDDPFIVIRGQHGFPIYKVEISDWDEALLNESGIPNVIKAIS</sequence>
<protein>
    <submittedName>
        <fullName evidence="1">Uncharacterized protein</fullName>
    </submittedName>
</protein>
<reference evidence="2" key="1">
    <citation type="journal article" date="2019" name="Int. J. Syst. Evol. Microbiol.">
        <title>The Global Catalogue of Microorganisms (GCM) 10K type strain sequencing project: providing services to taxonomists for standard genome sequencing and annotation.</title>
        <authorList>
            <consortium name="The Broad Institute Genomics Platform"/>
            <consortium name="The Broad Institute Genome Sequencing Center for Infectious Disease"/>
            <person name="Wu L."/>
            <person name="Ma J."/>
        </authorList>
    </citation>
    <scope>NUCLEOTIDE SEQUENCE [LARGE SCALE GENOMIC DNA]</scope>
    <source>
        <strain evidence="2">CCUG 49339</strain>
    </source>
</reference>
<accession>A0ABW4LTQ1</accession>